<evidence type="ECO:0000256" key="5">
    <source>
        <dbReference type="PROSITE-ProRule" id="PRU00169"/>
    </source>
</evidence>
<organism evidence="8 9">
    <name type="scientific">Paenibacillus herberti</name>
    <dbReference type="NCBI Taxonomy" id="1619309"/>
    <lineage>
        <taxon>Bacteria</taxon>
        <taxon>Bacillati</taxon>
        <taxon>Bacillota</taxon>
        <taxon>Bacilli</taxon>
        <taxon>Bacillales</taxon>
        <taxon>Paenibacillaceae</taxon>
        <taxon>Paenibacillus</taxon>
    </lineage>
</organism>
<name>A0A229NZB4_9BACL</name>
<evidence type="ECO:0000256" key="1">
    <source>
        <dbReference type="ARBA" id="ARBA00022553"/>
    </source>
</evidence>
<evidence type="ECO:0000256" key="2">
    <source>
        <dbReference type="ARBA" id="ARBA00023015"/>
    </source>
</evidence>
<dbReference type="PANTHER" id="PTHR43214:SF42">
    <property type="entry name" value="TRANSCRIPTIONAL REGULATORY PROTEIN DESR"/>
    <property type="match status" value="1"/>
</dbReference>
<keyword evidence="9" id="KW-1185">Reference proteome</keyword>
<dbReference type="EMBL" id="NMUQ01000002">
    <property type="protein sequence ID" value="OXM15101.1"/>
    <property type="molecule type" value="Genomic_DNA"/>
</dbReference>
<dbReference type="CDD" id="cd06170">
    <property type="entry name" value="LuxR_C_like"/>
    <property type="match status" value="1"/>
</dbReference>
<accession>A0A229NZB4</accession>
<feature type="domain" description="HTH luxR-type" evidence="6">
    <location>
        <begin position="137"/>
        <end position="202"/>
    </location>
</feature>
<dbReference type="Pfam" id="PF00196">
    <property type="entry name" value="GerE"/>
    <property type="match status" value="1"/>
</dbReference>
<dbReference type="GO" id="GO:0000160">
    <property type="term" value="P:phosphorelay signal transduction system"/>
    <property type="evidence" value="ECO:0007669"/>
    <property type="project" value="InterPro"/>
</dbReference>
<keyword evidence="4" id="KW-0804">Transcription</keyword>
<dbReference type="SUPFAM" id="SSF46894">
    <property type="entry name" value="C-terminal effector domain of the bipartite response regulators"/>
    <property type="match status" value="1"/>
</dbReference>
<keyword evidence="1" id="KW-0597">Phosphoprotein</keyword>
<protein>
    <submittedName>
        <fullName evidence="8">DNA-binding response regulator</fullName>
    </submittedName>
</protein>
<proteinExistence type="predicted"/>
<dbReference type="GO" id="GO:0006355">
    <property type="term" value="P:regulation of DNA-templated transcription"/>
    <property type="evidence" value="ECO:0007669"/>
    <property type="project" value="InterPro"/>
</dbReference>
<evidence type="ECO:0000259" key="7">
    <source>
        <dbReference type="PROSITE" id="PS50110"/>
    </source>
</evidence>
<keyword evidence="3 8" id="KW-0238">DNA-binding</keyword>
<comment type="caution">
    <text evidence="8">The sequence shown here is derived from an EMBL/GenBank/DDBJ whole genome shotgun (WGS) entry which is preliminary data.</text>
</comment>
<dbReference type="Proteomes" id="UP000215145">
    <property type="component" value="Unassembled WGS sequence"/>
</dbReference>
<sequence>MGVIVVDPYQLVRRGITSILSGVDSIQVVGEASDRKEAQALIQSLNPEICIMNNRINQQSGLDVIGKLKLAGASCSFVYLTSFMQPSELKQALELQVEGLVLKEALPEELIHAIRMISRGRKYYDVELLESRLTDKPTDKSTNLTPKESEVLQMLSEGLSNREIAARLFVTEYTVKKHVSQVLAKLDLPDRTKAALFYHQQNRSQSIGG</sequence>
<dbReference type="InterPro" id="IPR016032">
    <property type="entry name" value="Sig_transdc_resp-reg_C-effctor"/>
</dbReference>
<keyword evidence="2" id="KW-0805">Transcription regulation</keyword>
<evidence type="ECO:0000256" key="4">
    <source>
        <dbReference type="ARBA" id="ARBA00023163"/>
    </source>
</evidence>
<dbReference type="PROSITE" id="PS50110">
    <property type="entry name" value="RESPONSE_REGULATORY"/>
    <property type="match status" value="1"/>
</dbReference>
<dbReference type="SMART" id="SM00421">
    <property type="entry name" value="HTH_LUXR"/>
    <property type="match status" value="1"/>
</dbReference>
<dbReference type="InterPro" id="IPR039420">
    <property type="entry name" value="WalR-like"/>
</dbReference>
<gene>
    <name evidence="8" type="ORF">CGZ75_15415</name>
</gene>
<dbReference type="SUPFAM" id="SSF52172">
    <property type="entry name" value="CheY-like"/>
    <property type="match status" value="1"/>
</dbReference>
<dbReference type="InterPro" id="IPR001789">
    <property type="entry name" value="Sig_transdc_resp-reg_receiver"/>
</dbReference>
<dbReference type="SMART" id="SM00448">
    <property type="entry name" value="REC"/>
    <property type="match status" value="1"/>
</dbReference>
<dbReference type="InterPro" id="IPR011006">
    <property type="entry name" value="CheY-like_superfamily"/>
</dbReference>
<dbReference type="PROSITE" id="PS50043">
    <property type="entry name" value="HTH_LUXR_2"/>
    <property type="match status" value="1"/>
</dbReference>
<dbReference type="OrthoDB" id="9795108at2"/>
<comment type="caution">
    <text evidence="5">Lacks conserved residue(s) required for the propagation of feature annotation.</text>
</comment>
<reference evidence="8 9" key="1">
    <citation type="submission" date="2017-07" db="EMBL/GenBank/DDBJ databases">
        <title>Paenibacillus herberti R33 genome sequencing and assembly.</title>
        <authorList>
            <person name="Su W."/>
        </authorList>
    </citation>
    <scope>NUCLEOTIDE SEQUENCE [LARGE SCALE GENOMIC DNA]</scope>
    <source>
        <strain evidence="8 9">R33</strain>
    </source>
</reference>
<feature type="domain" description="Response regulatory" evidence="7">
    <location>
        <begin position="2"/>
        <end position="118"/>
    </location>
</feature>
<dbReference type="InterPro" id="IPR058245">
    <property type="entry name" value="NreC/VraR/RcsB-like_REC"/>
</dbReference>
<dbReference type="PANTHER" id="PTHR43214">
    <property type="entry name" value="TWO-COMPONENT RESPONSE REGULATOR"/>
    <property type="match status" value="1"/>
</dbReference>
<evidence type="ECO:0000256" key="3">
    <source>
        <dbReference type="ARBA" id="ARBA00023125"/>
    </source>
</evidence>
<dbReference type="AlphaFoldDB" id="A0A229NZB4"/>
<dbReference type="Gene3D" id="3.40.50.2300">
    <property type="match status" value="1"/>
</dbReference>
<evidence type="ECO:0000259" key="6">
    <source>
        <dbReference type="PROSITE" id="PS50043"/>
    </source>
</evidence>
<dbReference type="GO" id="GO:0003677">
    <property type="term" value="F:DNA binding"/>
    <property type="evidence" value="ECO:0007669"/>
    <property type="project" value="UniProtKB-KW"/>
</dbReference>
<dbReference type="InterPro" id="IPR000792">
    <property type="entry name" value="Tscrpt_reg_LuxR_C"/>
</dbReference>
<dbReference type="CDD" id="cd17535">
    <property type="entry name" value="REC_NarL-like"/>
    <property type="match status" value="1"/>
</dbReference>
<evidence type="ECO:0000313" key="8">
    <source>
        <dbReference type="EMBL" id="OXM15101.1"/>
    </source>
</evidence>
<dbReference type="Pfam" id="PF00072">
    <property type="entry name" value="Response_reg"/>
    <property type="match status" value="1"/>
</dbReference>
<dbReference type="PRINTS" id="PR00038">
    <property type="entry name" value="HTHLUXR"/>
</dbReference>
<evidence type="ECO:0000313" key="9">
    <source>
        <dbReference type="Proteomes" id="UP000215145"/>
    </source>
</evidence>